<protein>
    <submittedName>
        <fullName evidence="2">Putative phage-associated protein</fullName>
    </submittedName>
</protein>
<reference evidence="2 3" key="1">
    <citation type="submission" date="2020-08" db="EMBL/GenBank/DDBJ databases">
        <title>Sequencing the genomes of 1000 actinobacteria strains.</title>
        <authorList>
            <person name="Klenk H.-P."/>
        </authorList>
    </citation>
    <scope>NUCLEOTIDE SEQUENCE [LARGE SCALE GENOMIC DNA]</scope>
    <source>
        <strain evidence="2 3">DSM 45272</strain>
    </source>
</reference>
<evidence type="ECO:0000313" key="2">
    <source>
        <dbReference type="EMBL" id="MBB5851509.1"/>
    </source>
</evidence>
<accession>A0A841ARP6</accession>
<sequence length="196" mass="22181">MARARDVAAAVLAHTGSITTMKLQKLLYYSQAWHLVFQHEPMFDEKIEAWPQGPVTPSIFAGHRKQYQVTNWPSGHAGALTEPENTTVNWVMDKYAHYSAETLSRMTHMESPWRVARGIVAENEKSSQSISHEQMRHFYARQIADVDIAVAQAAASAAMEGVDLDDDWQRTLRDVATSTRTADDLIAEEIERARRQ</sequence>
<proteinExistence type="predicted"/>
<evidence type="ECO:0000259" key="1">
    <source>
        <dbReference type="Pfam" id="PF13274"/>
    </source>
</evidence>
<comment type="caution">
    <text evidence="2">The sequence shown here is derived from an EMBL/GenBank/DDBJ whole genome shotgun (WGS) entry which is preliminary data.</text>
</comment>
<dbReference type="AlphaFoldDB" id="A0A841ARP6"/>
<dbReference type="InterPro" id="IPR025272">
    <property type="entry name" value="SocA_Panacea"/>
</dbReference>
<dbReference type="RefSeq" id="WP_184893293.1">
    <property type="nucleotide sequence ID" value="NZ_JACHMX010000001.1"/>
</dbReference>
<dbReference type="EMBL" id="JACHMX010000001">
    <property type="protein sequence ID" value="MBB5851509.1"/>
    <property type="molecule type" value="Genomic_DNA"/>
</dbReference>
<evidence type="ECO:0000313" key="3">
    <source>
        <dbReference type="Proteomes" id="UP000580861"/>
    </source>
</evidence>
<feature type="domain" description="Antitoxin SocA-like Panacea" evidence="1">
    <location>
        <begin position="23"/>
        <end position="113"/>
    </location>
</feature>
<dbReference type="Pfam" id="PF13274">
    <property type="entry name" value="SocA_Panacea"/>
    <property type="match status" value="1"/>
</dbReference>
<organism evidence="2 3">
    <name type="scientific">Amycolatopsis umgeniensis</name>
    <dbReference type="NCBI Taxonomy" id="336628"/>
    <lineage>
        <taxon>Bacteria</taxon>
        <taxon>Bacillati</taxon>
        <taxon>Actinomycetota</taxon>
        <taxon>Actinomycetes</taxon>
        <taxon>Pseudonocardiales</taxon>
        <taxon>Pseudonocardiaceae</taxon>
        <taxon>Amycolatopsis</taxon>
    </lineage>
</organism>
<dbReference type="Proteomes" id="UP000580861">
    <property type="component" value="Unassembled WGS sequence"/>
</dbReference>
<gene>
    <name evidence="2" type="ORF">HDA45_001596</name>
</gene>
<keyword evidence="3" id="KW-1185">Reference proteome</keyword>
<name>A0A841ARP6_9PSEU</name>